<dbReference type="InterPro" id="IPR029030">
    <property type="entry name" value="Caspase-like_dom_sf"/>
</dbReference>
<evidence type="ECO:0000259" key="5">
    <source>
        <dbReference type="Pfam" id="PF13860"/>
    </source>
</evidence>
<dbReference type="GO" id="GO:0004197">
    <property type="term" value="F:cysteine-type endopeptidase activity"/>
    <property type="evidence" value="ECO:0007669"/>
    <property type="project" value="InterPro"/>
</dbReference>
<comment type="caution">
    <text evidence="6">The sequence shown here is derived from an EMBL/GenBank/DDBJ whole genome shotgun (WGS) entry which is preliminary data.</text>
</comment>
<feature type="signal peptide" evidence="2">
    <location>
        <begin position="1"/>
        <end position="19"/>
    </location>
</feature>
<dbReference type="InterPro" id="IPR025965">
    <property type="entry name" value="FlgD/Vpr_Ig-like"/>
</dbReference>
<protein>
    <recommendedName>
        <fullName evidence="8">T9SS C-terminal target domain-containing protein</fullName>
    </recommendedName>
</protein>
<dbReference type="Gene3D" id="3.40.50.1460">
    <property type="match status" value="1"/>
</dbReference>
<evidence type="ECO:0000256" key="2">
    <source>
        <dbReference type="SAM" id="SignalP"/>
    </source>
</evidence>
<evidence type="ECO:0000256" key="1">
    <source>
        <dbReference type="ARBA" id="ARBA00022729"/>
    </source>
</evidence>
<dbReference type="InterPro" id="IPR038490">
    <property type="entry name" value="Gingipain_propep_sf"/>
</dbReference>
<feature type="domain" description="Gingipain propeptide" evidence="4">
    <location>
        <begin position="17"/>
        <end position="182"/>
    </location>
</feature>
<dbReference type="Pfam" id="PF08126">
    <property type="entry name" value="Propeptide_C25"/>
    <property type="match status" value="1"/>
</dbReference>
<dbReference type="InterPro" id="IPR012600">
    <property type="entry name" value="Propeptide_C25"/>
</dbReference>
<dbReference type="SUPFAM" id="SSF52129">
    <property type="entry name" value="Caspase-like"/>
    <property type="match status" value="1"/>
</dbReference>
<dbReference type="InterPro" id="IPR029031">
    <property type="entry name" value="Gingipain_N_sf"/>
</dbReference>
<sequence length="1365" mass="152115">MQAFICLVCICLVAPYAFSQSPDLRLIASSEQGLTLEFRPEWQPPRTHFIETQPYLELPFFGALHAPHRTGLPMQPFRSVPIALPSNATPAIKILAAESETLPNTLLAPFPQENARTHERTYKVAPNYFSRQPFVLAEVSAPKVLRGVFVCFLSLYPLRFNPDTRSVTKFTRIVVQVIFAPAPSPPLNLAPTQTPEEFFSGIINADMVPKFSAYSLPYNLFSTHSANAGATQSVLRSGRFYKLEIREEGLYRLDRNYLESIGINLATVNPRRIKIYQNGGEELDTRINSPKPNDLQECAIFVSGEDDERFDANDFVLFYAKTTSGIKYDSLRGQLTHYLHRMSNSAFVFLSLDGEFGKRIPTRPSLETATAFQPTVFQWLSFIENDRINFSNTGLNFFDSPLNASRNRATYQLSVAGIDRTRAVQLRAKLISATTANEAFALRESGTPIVERRTGITQNLDAYVFGSAVLIDQTFSANLIQGEQTNTQLEFFASSETSNLYPDWFELIYFRQFVAQNDFLKFNSLVGLTSAQAVRYQLSGFTATPTVWDITDLSNITRISGEASTSGIMVVQAESPRKYREYVAFSERTTFRRPASAQLIANQNLRSLASSSNPEAFPEYIIVYGADFRSEAERLARYRSDRARLGEQALRTVAVEVGQIYNEFSGGKQDFTAIRDFVKLLYDYAPPGRKPKYLLLFGDGDWDYRDITGRRYSKVPVFESEESLLELSFAATTDDFFVAVDGVDFLPDLAVGRFTVQSASEARLAVDKTIEYETSIEQGDWRNRVAFVADDGPNGNKPSDFNQFARDSENTIAAMRRVAPYINPVKIYASFFRAEAAAGGVRRPGAAREIITQLNRGVSVINYIGHGNPSVWAAERIFDPATSLPQLTNRERPTLCITATCDFGRNDDPNRQSGAEQMFVLPSGGASILIPTNRSIFITSGSAYPPLLFQRIFERDANQNPIPLGIALLRFKLDLFNAGDAEKFYLLGDPALRLCVGRTLAQLDSLNGIALPHSALIQLSALSRVTLSGSVRLPSGAVNTAFSGTAAISVFDAPRQAAADHEGRGVIDEFYDVQNALIYRGLAPVRNGRFRINFVVPKDISYDSVKTGKVSFYLWQEDTAPRNLFATASGSFEQFVATGTNPDAPIDTSGPNIRLYLNDPSFVSGGVVGAQPTLIAELSDESGINLTQGIGNALTLILNNDERNPILLNDFYQARSESFTEGEVRYTFAPLRDGDYTLRFKAWDSYNNSSEQELAFVVRNASKLHIKYALNFPNPTRGPTSFFISHNQAGEQVEVRIKIYTIAGRLIKSLEHTETSAPSLVRIDWDGRDEDGNELANGVYLYKVIFKHLLRNEQLETLEKLAIVR</sequence>
<name>A0A395M475_9BACT</name>
<gene>
    <name evidence="6" type="ORF">D0433_02380</name>
</gene>
<reference evidence="6 7" key="1">
    <citation type="journal article" date="2011" name="ISME J.">
        <title>Community ecology of hot spring cyanobacterial mats: predominant populations and their functional potential.</title>
        <authorList>
            <person name="Klatt C.G."/>
            <person name="Wood J.M."/>
            <person name="Rusch D.B."/>
            <person name="Bateson M.M."/>
            <person name="Hamamura N."/>
            <person name="Heidelberg J.F."/>
            <person name="Grossman A.R."/>
            <person name="Bhaya D."/>
            <person name="Cohan F.M."/>
            <person name="Kuhl M."/>
            <person name="Bryant D.A."/>
            <person name="Ward D.M."/>
        </authorList>
    </citation>
    <scope>NUCLEOTIDE SEQUENCE [LARGE SCALE GENOMIC DNA]</scope>
    <source>
        <strain evidence="6">OS</strain>
    </source>
</reference>
<dbReference type="GO" id="GO:0006508">
    <property type="term" value="P:proteolysis"/>
    <property type="evidence" value="ECO:0007669"/>
    <property type="project" value="InterPro"/>
</dbReference>
<dbReference type="Gene3D" id="2.60.40.3800">
    <property type="match status" value="1"/>
</dbReference>
<keyword evidence="1 2" id="KW-0732">Signal</keyword>
<evidence type="ECO:0000313" key="7">
    <source>
        <dbReference type="Proteomes" id="UP000266389"/>
    </source>
</evidence>
<dbReference type="Pfam" id="PF01364">
    <property type="entry name" value="Peptidase_C25"/>
    <property type="match status" value="1"/>
</dbReference>
<dbReference type="Pfam" id="PF13860">
    <property type="entry name" value="FlgD_ig"/>
    <property type="match status" value="1"/>
</dbReference>
<feature type="chain" id="PRO_5017260588" description="T9SS C-terminal target domain-containing protein" evidence="2">
    <location>
        <begin position="20"/>
        <end position="1365"/>
    </location>
</feature>
<dbReference type="EMBL" id="PHFL01000010">
    <property type="protein sequence ID" value="RFM25048.1"/>
    <property type="molecule type" value="Genomic_DNA"/>
</dbReference>
<evidence type="ECO:0008006" key="8">
    <source>
        <dbReference type="Google" id="ProtNLM"/>
    </source>
</evidence>
<accession>A0A395M475</accession>
<dbReference type="NCBIfam" id="NF033707">
    <property type="entry name" value="T9SS_sortase"/>
    <property type="match status" value="1"/>
</dbReference>
<dbReference type="Gene3D" id="2.60.40.4070">
    <property type="match status" value="1"/>
</dbReference>
<dbReference type="CDD" id="cd02258">
    <property type="entry name" value="Peptidase_C25_N"/>
    <property type="match status" value="1"/>
</dbReference>
<evidence type="ECO:0000259" key="3">
    <source>
        <dbReference type="Pfam" id="PF01364"/>
    </source>
</evidence>
<feature type="domain" description="Gingipain" evidence="3">
    <location>
        <begin position="620"/>
        <end position="994"/>
    </location>
</feature>
<dbReference type="Gene3D" id="3.40.50.10390">
    <property type="entry name" value="Gingipain r, domain 1"/>
    <property type="match status" value="1"/>
</dbReference>
<feature type="domain" description="FlgD/Vpr Ig-like" evidence="5">
    <location>
        <begin position="1291"/>
        <end position="1344"/>
    </location>
</feature>
<proteinExistence type="predicted"/>
<evidence type="ECO:0000313" key="6">
    <source>
        <dbReference type="EMBL" id="RFM25048.1"/>
    </source>
</evidence>
<organism evidence="6 7">
    <name type="scientific">Candidatus Thermochlorobacter aerophilus</name>
    <dbReference type="NCBI Taxonomy" id="1868324"/>
    <lineage>
        <taxon>Bacteria</taxon>
        <taxon>Pseudomonadati</taxon>
        <taxon>Chlorobiota</taxon>
        <taxon>Chlorobiia</taxon>
        <taxon>Chlorobiales</taxon>
        <taxon>Candidatus Thermochlorobacteriaceae</taxon>
        <taxon>Candidatus Thermochlorobacter</taxon>
    </lineage>
</organism>
<evidence type="ECO:0000259" key="4">
    <source>
        <dbReference type="Pfam" id="PF08126"/>
    </source>
</evidence>
<dbReference type="Proteomes" id="UP000266389">
    <property type="component" value="Unassembled WGS sequence"/>
</dbReference>
<dbReference type="InterPro" id="IPR001769">
    <property type="entry name" value="Gingipain"/>
</dbReference>